<dbReference type="AlphaFoldDB" id="A0A4R8R286"/>
<organism evidence="1 2">
    <name type="scientific">Colletotrichum trifolii</name>
    <dbReference type="NCBI Taxonomy" id="5466"/>
    <lineage>
        <taxon>Eukaryota</taxon>
        <taxon>Fungi</taxon>
        <taxon>Dikarya</taxon>
        <taxon>Ascomycota</taxon>
        <taxon>Pezizomycotina</taxon>
        <taxon>Sordariomycetes</taxon>
        <taxon>Hypocreomycetidae</taxon>
        <taxon>Glomerellales</taxon>
        <taxon>Glomerellaceae</taxon>
        <taxon>Colletotrichum</taxon>
        <taxon>Colletotrichum orbiculare species complex</taxon>
    </lineage>
</organism>
<name>A0A4R8R286_COLTR</name>
<evidence type="ECO:0000313" key="1">
    <source>
        <dbReference type="EMBL" id="TDZ46977.1"/>
    </source>
</evidence>
<comment type="caution">
    <text evidence="1">The sequence shown here is derived from an EMBL/GenBank/DDBJ whole genome shotgun (WGS) entry which is preliminary data.</text>
</comment>
<proteinExistence type="predicted"/>
<reference evidence="1 2" key="1">
    <citation type="submission" date="2018-12" db="EMBL/GenBank/DDBJ databases">
        <title>Genome sequence and assembly of Colletotrichum trifolii.</title>
        <authorList>
            <person name="Gan P."/>
            <person name="Shirasu K."/>
        </authorList>
    </citation>
    <scope>NUCLEOTIDE SEQUENCE [LARGE SCALE GENOMIC DNA]</scope>
    <source>
        <strain evidence="1 2">543-2</strain>
    </source>
</reference>
<dbReference type="Proteomes" id="UP000295703">
    <property type="component" value="Unassembled WGS sequence"/>
</dbReference>
<sequence>MRDQKNKLLYPFRRDHLDRLNGRLDTANQMLRSALQLAELEISASSGQIIRAVETGMDSLSQEVSTMHLNMQTSMQQIQIGTSTSQSNLVNIKSKVDLSNLTLLKTEQDTAAVRRDVAEMKAIMEALLSSRDQALLPRLVSKPDVLRRIYDDTELSPKPQDAVPIDSFVESHQFSSSYASLQCQCKPRQSLKASKGRKGPAFWKLERITDRVHSPECHFAKFNTQSKSRWSVGLSINALRDIASIAITISMSTTFGAGGFAISPAFTYHPIRHNSPAMQVIGLLGDALGLRLRSKLARLWSDEDCNQLFRKGIKTLQTTLAAGKWSPLDIDRDGASLLTVAFQRSQYWRGEASWHITHLFPRCGVAAWPPSDAQRTIAFRHSVSQKSRRIFRHGLFDRRAGYFTHATNSRSILLYSSTKVVQGIYQRVSNTSKLVSDGLPSLGLASGPWLVP</sequence>
<dbReference type="EMBL" id="RYZW01000110">
    <property type="protein sequence ID" value="TDZ46977.1"/>
    <property type="molecule type" value="Genomic_DNA"/>
</dbReference>
<accession>A0A4R8R286</accession>
<evidence type="ECO:0000313" key="2">
    <source>
        <dbReference type="Proteomes" id="UP000295703"/>
    </source>
</evidence>
<keyword evidence="2" id="KW-1185">Reference proteome</keyword>
<protein>
    <submittedName>
        <fullName evidence="1">Uncharacterized protein</fullName>
    </submittedName>
</protein>
<gene>
    <name evidence="1" type="ORF">CTRI78_v008786</name>
</gene>